<proteinExistence type="predicted"/>
<dbReference type="HOGENOM" id="CLU_2169131_0_0_5"/>
<gene>
    <name evidence="1" type="primary">cmcI</name>
    <name evidence="1" type="ordered locus">RAF_ORF0214</name>
</gene>
<protein>
    <submittedName>
        <fullName evidence="1">Cephalosporin hydroxylase</fullName>
    </submittedName>
</protein>
<dbReference type="AlphaFoldDB" id="C3PML6"/>
<accession>C3PML6</accession>
<sequence length="110" mass="12734">MKENKDLYLVDTKYVNYTKEIKDAVNNNAEIIHIKNINQKNYNIMTPYDGEVQISGIEELICHMYGVIGIIGSLPVLYKEDKNIIRAVAPRRNSHNEHSSQRRIMIEIGM</sequence>
<organism evidence="1 2">
    <name type="scientific">Rickettsia africae (strain ESF-5)</name>
    <dbReference type="NCBI Taxonomy" id="347255"/>
    <lineage>
        <taxon>Bacteria</taxon>
        <taxon>Pseudomonadati</taxon>
        <taxon>Pseudomonadota</taxon>
        <taxon>Alphaproteobacteria</taxon>
        <taxon>Rickettsiales</taxon>
        <taxon>Rickettsiaceae</taxon>
        <taxon>Rickettsieae</taxon>
        <taxon>Rickettsia</taxon>
        <taxon>spotted fever group</taxon>
    </lineage>
</organism>
<name>C3PML6_RICAE</name>
<dbReference type="Proteomes" id="UP000002305">
    <property type="component" value="Chromosome"/>
</dbReference>
<dbReference type="KEGG" id="raf:RAF_ORF0214"/>
<evidence type="ECO:0000313" key="1">
    <source>
        <dbReference type="EMBL" id="ACP53176.1"/>
    </source>
</evidence>
<reference evidence="1 2" key="1">
    <citation type="journal article" date="2009" name="BMC Genomics">
        <title>Analysis of the Rickettsia africae genome reveals that virulence acquisition in Rickettsia species may be explained by genome reduction.</title>
        <authorList>
            <person name="Fournier P.-E."/>
            <person name="El Karkouri K."/>
            <person name="Leroy Q."/>
            <person name="Robert C."/>
            <person name="Giumelli B."/>
            <person name="Renesto P."/>
            <person name="Socolovschi C."/>
            <person name="Parola P."/>
            <person name="Audic S."/>
            <person name="Raoult D."/>
        </authorList>
    </citation>
    <scope>NUCLEOTIDE SEQUENCE [LARGE SCALE GENOMIC DNA]</scope>
    <source>
        <strain evidence="1 2">ESF-5</strain>
    </source>
</reference>
<keyword evidence="2" id="KW-1185">Reference proteome</keyword>
<evidence type="ECO:0000313" key="2">
    <source>
        <dbReference type="Proteomes" id="UP000002305"/>
    </source>
</evidence>
<dbReference type="EMBL" id="CP001612">
    <property type="protein sequence ID" value="ACP53176.1"/>
    <property type="molecule type" value="Genomic_DNA"/>
</dbReference>